<evidence type="ECO:0000259" key="2">
    <source>
        <dbReference type="Pfam" id="PF01370"/>
    </source>
</evidence>
<feature type="domain" description="NAD-dependent epimerase/dehydratase" evidence="2">
    <location>
        <begin position="5"/>
        <end position="237"/>
    </location>
</feature>
<comment type="similarity">
    <text evidence="1">Belongs to the NAD(P)-dependent epimerase/dehydratase family.</text>
</comment>
<protein>
    <submittedName>
        <fullName evidence="3">NAD-dependent epimerase/dehydratase family protein</fullName>
    </submittedName>
</protein>
<dbReference type="Gene3D" id="3.90.25.10">
    <property type="entry name" value="UDP-galactose 4-epimerase, domain 1"/>
    <property type="match status" value="1"/>
</dbReference>
<sequence length="308" mass="34948">MKKTIAIIGGGGFIGINFTTYFSANNFDVTVIDRHIRTNFFNSNIKIKNVDIHNTDELVKAVGDVDYILWLVHASVPSTTELSLTDDFSINISPIIKFLEQIQNVKKFIYLSSGGTVYGDIKESFPVAEEFNQKPISNYGLSKSVAEKYIEFITTQKEIESVILRPSNVYGPHQNLIKPQGIIGYAFKSIKDSHSLDLYNEGKVIRDFIYVEDLAKAVEKFLINDVVSGKTSFYNVGSGEGFSIMQVLEKIEIITGEKLQLTHKSSRDFDCEYSVLDVSKLEKEKKWSITTSLDEGLLKVWKWIKYEY</sequence>
<comment type="caution">
    <text evidence="3">The sequence shown here is derived from an EMBL/GenBank/DDBJ whole genome shotgun (WGS) entry which is preliminary data.</text>
</comment>
<evidence type="ECO:0000313" key="4">
    <source>
        <dbReference type="Proteomes" id="UP001073122"/>
    </source>
</evidence>
<dbReference type="Proteomes" id="UP001073122">
    <property type="component" value="Unassembled WGS sequence"/>
</dbReference>
<evidence type="ECO:0000313" key="3">
    <source>
        <dbReference type="EMBL" id="MCX8523535.1"/>
    </source>
</evidence>
<dbReference type="PANTHER" id="PTHR43000">
    <property type="entry name" value="DTDP-D-GLUCOSE 4,6-DEHYDRATASE-RELATED"/>
    <property type="match status" value="1"/>
</dbReference>
<accession>A0ABT3XN42</accession>
<proteinExistence type="inferred from homology"/>
<dbReference type="RefSeq" id="WP_267264846.1">
    <property type="nucleotide sequence ID" value="NZ_JAOVZW010000007.1"/>
</dbReference>
<reference evidence="3" key="1">
    <citation type="submission" date="2022-10" db="EMBL/GenBank/DDBJ databases">
        <title>Chryseobacterium sp. nov., a novel bacterial species.</title>
        <authorList>
            <person name="Cao Y."/>
        </authorList>
    </citation>
    <scope>NUCLEOTIDE SEQUENCE</scope>
    <source>
        <strain evidence="3">CCTCC AB2015118</strain>
    </source>
</reference>
<gene>
    <name evidence="3" type="ORF">OF897_06335</name>
</gene>
<dbReference type="EMBL" id="JAOVZW010000007">
    <property type="protein sequence ID" value="MCX8523535.1"/>
    <property type="molecule type" value="Genomic_DNA"/>
</dbReference>
<keyword evidence="4" id="KW-1185">Reference proteome</keyword>
<organism evidence="3 4">
    <name type="scientific">Chryseobacterium formosus</name>
    <dbReference type="NCBI Taxonomy" id="1537363"/>
    <lineage>
        <taxon>Bacteria</taxon>
        <taxon>Pseudomonadati</taxon>
        <taxon>Bacteroidota</taxon>
        <taxon>Flavobacteriia</taxon>
        <taxon>Flavobacteriales</taxon>
        <taxon>Weeksellaceae</taxon>
        <taxon>Chryseobacterium group</taxon>
        <taxon>Chryseobacterium</taxon>
    </lineage>
</organism>
<dbReference type="Pfam" id="PF01370">
    <property type="entry name" value="Epimerase"/>
    <property type="match status" value="1"/>
</dbReference>
<evidence type="ECO:0000256" key="1">
    <source>
        <dbReference type="ARBA" id="ARBA00007637"/>
    </source>
</evidence>
<dbReference type="Gene3D" id="3.40.50.720">
    <property type="entry name" value="NAD(P)-binding Rossmann-like Domain"/>
    <property type="match status" value="1"/>
</dbReference>
<dbReference type="InterPro" id="IPR001509">
    <property type="entry name" value="Epimerase_deHydtase"/>
</dbReference>
<name>A0ABT3XN42_9FLAO</name>
<dbReference type="SUPFAM" id="SSF51735">
    <property type="entry name" value="NAD(P)-binding Rossmann-fold domains"/>
    <property type="match status" value="1"/>
</dbReference>
<dbReference type="InterPro" id="IPR036291">
    <property type="entry name" value="NAD(P)-bd_dom_sf"/>
</dbReference>